<dbReference type="InterPro" id="IPR011050">
    <property type="entry name" value="Pectin_lyase_fold/virulence"/>
</dbReference>
<evidence type="ECO:0000259" key="1">
    <source>
        <dbReference type="Pfam" id="PF12708"/>
    </source>
</evidence>
<reference evidence="2 3" key="1">
    <citation type="submission" date="2020-08" db="EMBL/GenBank/DDBJ databases">
        <title>Cohnella phylogeny.</title>
        <authorList>
            <person name="Dunlap C."/>
        </authorList>
    </citation>
    <scope>NUCLEOTIDE SEQUENCE [LARGE SCALE GENOMIC DNA]</scope>
    <source>
        <strain evidence="2 3">DSM 28246</strain>
    </source>
</reference>
<organism evidence="2 3">
    <name type="scientific">Cohnella nanjingensis</name>
    <dbReference type="NCBI Taxonomy" id="1387779"/>
    <lineage>
        <taxon>Bacteria</taxon>
        <taxon>Bacillati</taxon>
        <taxon>Bacillota</taxon>
        <taxon>Bacilli</taxon>
        <taxon>Bacillales</taxon>
        <taxon>Paenibacillaceae</taxon>
        <taxon>Cohnella</taxon>
    </lineage>
</organism>
<accession>A0A7X0RSV3</accession>
<dbReference type="AlphaFoldDB" id="A0A7X0RSV3"/>
<gene>
    <name evidence="2" type="ORF">H7C19_13950</name>
</gene>
<name>A0A7X0RSV3_9BACL</name>
<dbReference type="Pfam" id="PF12708">
    <property type="entry name" value="Pect-lyase_RHGA_epim"/>
    <property type="match status" value="1"/>
</dbReference>
<feature type="domain" description="Rhamnogalacturonase A/B/Epimerase-like pectate lyase" evidence="1">
    <location>
        <begin position="23"/>
        <end position="93"/>
    </location>
</feature>
<proteinExistence type="predicted"/>
<comment type="caution">
    <text evidence="2">The sequence shown here is derived from an EMBL/GenBank/DDBJ whole genome shotgun (WGS) entry which is preliminary data.</text>
</comment>
<dbReference type="InterPro" id="IPR024535">
    <property type="entry name" value="RHGA/B-epi-like_pectate_lyase"/>
</dbReference>
<dbReference type="Proteomes" id="UP000547209">
    <property type="component" value="Unassembled WGS sequence"/>
</dbReference>
<dbReference type="Gene3D" id="2.160.20.10">
    <property type="entry name" value="Single-stranded right-handed beta-helix, Pectin lyase-like"/>
    <property type="match status" value="2"/>
</dbReference>
<sequence length="877" mass="95154">MNKAITPFIEHPAYTGPIVVSASVLEFGAAPNSQADQTRCFQDALDWTALQGGGVVWAPAGKYRFDGCLKVPSGVTLMGQWYDPNTPGKTGAATVYHVYAGKGLGPNGGSFIEVGASGGIAGAIIFYPEQNECSPVPYPPAVKLADRGRSFATARRLTLVNPWEAIHAGPEGNELHTIEHIYGTPLARGILVNKTTDIGRIQHVRFSPYYWLRYADTSVDEQALLKLLGNAVGLELQRTDWEYVYRFECEDYGIGIRFERDPGSTDITDGPNGQLYDIRIDRARIGLQFRHLNTIGMCVTRGRVHASPVPGSLAVEIAADFDSVAQLFDLSLASSETAIVSIRQGAGGSVSFQSCDFQSSRSDYAAALEAAGAAVLLSGCSFNNKGTSIECLEGLIAASIAGCRFPSDSIPVRCEQGTESRVMLDTAPRDFVEIREPEPDLGTQPQPRRSVLYPLPGSPVGIDWTQLRDKAHLIQAALEAAAREGGGIVYLPPGPHLVASPLVIPEGVELRGSYHVPHHTNAPGTTLYIVHGEGDPDSAPSITLMDRAGIRGLNIWYPRQRMEAVTPYPWTIRLAGEETWIIEVSLGNSYKGIDAWSGTGGHYIEFVTGCMLKEGIRVSGSERRGWLKNIHLNPHMYFRTIGTGLPNSTIDQADEAVKFSLLLAWLDRELEYAFRFGKTKDEVVFNCFSYRSRLGLDIAGLPGEGFDGTFYGLGCDGTVSGFRIVHTGDRELQFINAGIDIVYQDYMQIQEMDGIPAKIAFMNSVFGGYNLNPRRGAVIDGGRVRMQQVHFRANGAEEESDAGVNLRSGRLSLYASVFGHIGPIDGSRFSKQERVTDVRIGAGASQAEIVCNAARDTFMLVSQDADVLPVAVGNVSM</sequence>
<keyword evidence="3" id="KW-1185">Reference proteome</keyword>
<evidence type="ECO:0000313" key="2">
    <source>
        <dbReference type="EMBL" id="MBB6671790.1"/>
    </source>
</evidence>
<evidence type="ECO:0000313" key="3">
    <source>
        <dbReference type="Proteomes" id="UP000547209"/>
    </source>
</evidence>
<dbReference type="EMBL" id="JACJVP010000024">
    <property type="protein sequence ID" value="MBB6671790.1"/>
    <property type="molecule type" value="Genomic_DNA"/>
</dbReference>
<dbReference type="RefSeq" id="WP_185143274.1">
    <property type="nucleotide sequence ID" value="NZ_JACJVP010000024.1"/>
</dbReference>
<dbReference type="SUPFAM" id="SSF51126">
    <property type="entry name" value="Pectin lyase-like"/>
    <property type="match status" value="2"/>
</dbReference>
<protein>
    <recommendedName>
        <fullName evidence="1">Rhamnogalacturonase A/B/Epimerase-like pectate lyase domain-containing protein</fullName>
    </recommendedName>
</protein>
<dbReference type="InterPro" id="IPR012334">
    <property type="entry name" value="Pectin_lyas_fold"/>
</dbReference>